<dbReference type="InterPro" id="IPR038332">
    <property type="entry name" value="PPE_sf"/>
</dbReference>
<dbReference type="Proteomes" id="UP001171902">
    <property type="component" value="Unassembled WGS sequence"/>
</dbReference>
<dbReference type="SUPFAM" id="SSF53474">
    <property type="entry name" value="alpha/beta-Hydrolases"/>
    <property type="match status" value="1"/>
</dbReference>
<organism evidence="3 4">
    <name type="scientific">Glycomyces tritici</name>
    <dbReference type="NCBI Taxonomy" id="2665176"/>
    <lineage>
        <taxon>Bacteria</taxon>
        <taxon>Bacillati</taxon>
        <taxon>Actinomycetota</taxon>
        <taxon>Actinomycetes</taxon>
        <taxon>Glycomycetales</taxon>
        <taxon>Glycomycetaceae</taxon>
        <taxon>Glycomyces</taxon>
    </lineage>
</organism>
<keyword evidence="3" id="KW-0378">Hydrolase</keyword>
<keyword evidence="1" id="KW-0175">Coiled coil</keyword>
<feature type="coiled-coil region" evidence="1">
    <location>
        <begin position="277"/>
        <end position="304"/>
    </location>
</feature>
<sequence>MPITYQGLTSADFDPLKTHGETWLQFSKHLEERLAELDDFRTGDLKDDNWSGDAAEAGRERIKEFVQDLDERAGQARRIAAAIDDAVVALQDAKAQLANFVASIDPALNVSVKADGTITWEGGALAGTIDQIEGEIQSWLDKATEADDALKAAIGLYGETLSAAEEAALDQLAANEVGGLQDLIDGDASPEEVNEWWNSLSGAEQIAMLENHPELLGGLDGVPTDTRDYANRELLESELNRYSPTLDADIADLQAQLDAMGDPKQFEMATGGLWMEETEEYKEYQALQEELAALEDQRDRRDSLTGLQDAITGQATTGQDYYLIGYDSAKDGKAIVSVGNPDSADNTAVYVPGTGSDLSNFSGSLDRAETMAEDAKSKDSSAETAVIAWLDYDAPDDVKPSEEDGAWSTGAENMHWAEDAGPTLSQFTHALETTHQGDSHTTLVSHSYGTTVVGHTASEYGVAVDKIVAVASPGMDTEHAADLGIGAENVYVTTAENDAIRDTTDTVTTIQDALPEGWSTVFGAPTYDNEGDGSQAWHGGTNPVNDDYGAVEFASDPTDKNGELTDDGTDIHKNYWADGNEARENMAFIITNQADRVTLMEGYEPS</sequence>
<keyword evidence="4" id="KW-1185">Reference proteome</keyword>
<evidence type="ECO:0000259" key="2">
    <source>
        <dbReference type="Pfam" id="PF06259"/>
    </source>
</evidence>
<dbReference type="InterPro" id="IPR029058">
    <property type="entry name" value="AB_hydrolase_fold"/>
</dbReference>
<gene>
    <name evidence="3" type="ORF">QWI33_20205</name>
</gene>
<comment type="caution">
    <text evidence="3">The sequence shown here is derived from an EMBL/GenBank/DDBJ whole genome shotgun (WGS) entry which is preliminary data.</text>
</comment>
<evidence type="ECO:0000256" key="1">
    <source>
        <dbReference type="SAM" id="Coils"/>
    </source>
</evidence>
<dbReference type="Pfam" id="PF06259">
    <property type="entry name" value="Abhydrolase_8"/>
    <property type="match status" value="1"/>
</dbReference>
<reference evidence="3" key="1">
    <citation type="submission" date="2023-06" db="EMBL/GenBank/DDBJ databases">
        <title>Gycomyces niveus sp.nov., a novel actinomycete isolated from soil in Shouguang.</title>
        <authorList>
            <person name="Yang X."/>
            <person name="Zhao J."/>
        </authorList>
    </citation>
    <scope>NUCLEOTIDE SEQUENCE</scope>
    <source>
        <strain evidence="3">NEAU C2</strain>
    </source>
</reference>
<name>A0ABT7YTX7_9ACTN</name>
<dbReference type="GO" id="GO:0016787">
    <property type="term" value="F:hydrolase activity"/>
    <property type="evidence" value="ECO:0007669"/>
    <property type="project" value="UniProtKB-KW"/>
</dbReference>
<dbReference type="Gene3D" id="1.20.1260.20">
    <property type="entry name" value="PPE superfamily"/>
    <property type="match status" value="1"/>
</dbReference>
<feature type="domain" description="DUF1023" evidence="2">
    <location>
        <begin position="327"/>
        <end position="504"/>
    </location>
</feature>
<dbReference type="RefSeq" id="WP_289958957.1">
    <property type="nucleotide sequence ID" value="NZ_JAUEMJ010000006.1"/>
</dbReference>
<protein>
    <submittedName>
        <fullName evidence="3">Alpha/beta hydrolase</fullName>
    </submittedName>
</protein>
<accession>A0ABT7YTX7</accession>
<dbReference type="InterPro" id="IPR010427">
    <property type="entry name" value="DUF1023"/>
</dbReference>
<proteinExistence type="predicted"/>
<evidence type="ECO:0000313" key="3">
    <source>
        <dbReference type="EMBL" id="MDN3242056.1"/>
    </source>
</evidence>
<dbReference type="EMBL" id="JAUEMJ010000006">
    <property type="protein sequence ID" value="MDN3242056.1"/>
    <property type="molecule type" value="Genomic_DNA"/>
</dbReference>
<evidence type="ECO:0000313" key="4">
    <source>
        <dbReference type="Proteomes" id="UP001171902"/>
    </source>
</evidence>
<dbReference type="Gene3D" id="3.40.50.1820">
    <property type="entry name" value="alpha/beta hydrolase"/>
    <property type="match status" value="1"/>
</dbReference>